<gene>
    <name evidence="2" type="ORF">GSOID_T00024549001</name>
</gene>
<reference evidence="2" key="1">
    <citation type="journal article" date="2010" name="Science">
        <title>Plasticity of animal genome architecture unmasked by rapid evolution of a pelagic tunicate.</title>
        <authorList>
            <person name="Denoeud F."/>
            <person name="Henriet S."/>
            <person name="Mungpakdee S."/>
            <person name="Aury J.M."/>
            <person name="Da Silva C."/>
            <person name="Brinkmann H."/>
            <person name="Mikhaleva J."/>
            <person name="Olsen L.C."/>
            <person name="Jubin C."/>
            <person name="Canestro C."/>
            <person name="Bouquet J.M."/>
            <person name="Danks G."/>
            <person name="Poulain J."/>
            <person name="Campsteijn C."/>
            <person name="Adamski M."/>
            <person name="Cross I."/>
            <person name="Yadetie F."/>
            <person name="Muffato M."/>
            <person name="Louis A."/>
            <person name="Butcher S."/>
            <person name="Tsagkogeorga G."/>
            <person name="Konrad A."/>
            <person name="Singh S."/>
            <person name="Jensen M.F."/>
            <person name="Cong E.H."/>
            <person name="Eikeseth-Otteraa H."/>
            <person name="Noel B."/>
            <person name="Anthouard V."/>
            <person name="Porcel B.M."/>
            <person name="Kachouri-Lafond R."/>
            <person name="Nishino A."/>
            <person name="Ugolini M."/>
            <person name="Chourrout P."/>
            <person name="Nishida H."/>
            <person name="Aasland R."/>
            <person name="Huzurbazar S."/>
            <person name="Westhof E."/>
            <person name="Delsuc F."/>
            <person name="Lehrach H."/>
            <person name="Reinhardt R."/>
            <person name="Weissenbach J."/>
            <person name="Roy S.W."/>
            <person name="Artiguenave F."/>
            <person name="Postlethwait J.H."/>
            <person name="Manak J.R."/>
            <person name="Thompson E.M."/>
            <person name="Jaillon O."/>
            <person name="Du Pasquier L."/>
            <person name="Boudinot P."/>
            <person name="Liberles D.A."/>
            <person name="Volff J.N."/>
            <person name="Philippe H."/>
            <person name="Lenhard B."/>
            <person name="Roest Crollius H."/>
            <person name="Wincker P."/>
            <person name="Chourrout D."/>
        </authorList>
    </citation>
    <scope>NUCLEOTIDE SEQUENCE [LARGE SCALE GENOMIC DNA]</scope>
</reference>
<dbReference type="EMBL" id="FN654516">
    <property type="protein sequence ID" value="CBY34524.1"/>
    <property type="molecule type" value="Genomic_DNA"/>
</dbReference>
<protein>
    <submittedName>
        <fullName evidence="2">Uncharacterized protein</fullName>
    </submittedName>
</protein>
<feature type="compositionally biased region" description="Polar residues" evidence="1">
    <location>
        <begin position="33"/>
        <end position="46"/>
    </location>
</feature>
<accession>E4YGA0</accession>
<name>E4YGA0_OIKDI</name>
<feature type="region of interest" description="Disordered" evidence="1">
    <location>
        <begin position="19"/>
        <end position="46"/>
    </location>
</feature>
<dbReference type="AlphaFoldDB" id="E4YGA0"/>
<organism evidence="2">
    <name type="scientific">Oikopleura dioica</name>
    <name type="common">Tunicate</name>
    <dbReference type="NCBI Taxonomy" id="34765"/>
    <lineage>
        <taxon>Eukaryota</taxon>
        <taxon>Metazoa</taxon>
        <taxon>Chordata</taxon>
        <taxon>Tunicata</taxon>
        <taxon>Appendicularia</taxon>
        <taxon>Copelata</taxon>
        <taxon>Oikopleuridae</taxon>
        <taxon>Oikopleura</taxon>
    </lineage>
</organism>
<proteinExistence type="predicted"/>
<dbReference type="Proteomes" id="UP000011014">
    <property type="component" value="Unassembled WGS sequence"/>
</dbReference>
<evidence type="ECO:0000313" key="2">
    <source>
        <dbReference type="EMBL" id="CBY34524.1"/>
    </source>
</evidence>
<sequence>MSPLFPIYPKDFCRELGPKMNTNGKLNPARSMPSLTETSSDSYYNL</sequence>
<evidence type="ECO:0000256" key="1">
    <source>
        <dbReference type="SAM" id="MobiDB-lite"/>
    </source>
</evidence>